<reference evidence="1" key="1">
    <citation type="submission" date="2020-04" db="EMBL/GenBank/DDBJ databases">
        <title>A desert anoxygenic phototrophic bacterium fixes CO2 using RubisCO under aerobic conditions.</title>
        <authorList>
            <person name="Tang K."/>
        </authorList>
    </citation>
    <scope>NUCLEOTIDE SEQUENCE [LARGE SCALE GENOMIC DNA]</scope>
    <source>
        <strain evidence="1">MIMtkB3</strain>
    </source>
</reference>
<proteinExistence type="predicted"/>
<evidence type="ECO:0008006" key="3">
    <source>
        <dbReference type="Google" id="ProtNLM"/>
    </source>
</evidence>
<sequence length="293" mass="30902">MSFAFDLYVGIDWTGAQPAKAVAVAVVGPDRIVHPIAPAGRYWGRAEAAEWVAARVREGKRVLAGIDCGFGMPWVPDVGYLDGRVPHVTDMPALWDLVEDASGDAPDDFAGLAVTDPRLAPSYWAKGPRPAMWGDGSTKRRRTELAAAATGAGTPVSLFNLAAAAKQVGKASLAGMRTLRRLKGLLGDQIAVWPAENPAGRSVVLEIYPTLFRIQALGRTLKITDLAVLERALAPYGCRAAPSLPERLDDHTGDAMISAAGLSVLAGKASAWAPSGLDPDTARREGWIFGVGA</sequence>
<gene>
    <name evidence="1" type="ORF">HHL28_08875</name>
</gene>
<evidence type="ECO:0000313" key="2">
    <source>
        <dbReference type="Proteomes" id="UP000501891"/>
    </source>
</evidence>
<dbReference type="EMBL" id="CP051775">
    <property type="protein sequence ID" value="QJE73185.1"/>
    <property type="molecule type" value="Genomic_DNA"/>
</dbReference>
<evidence type="ECO:0000313" key="1">
    <source>
        <dbReference type="EMBL" id="QJE73185.1"/>
    </source>
</evidence>
<name>A0A858R711_9PROT</name>
<dbReference type="KEGG" id="acru:HHL28_08875"/>
<accession>A0A858R711</accession>
<dbReference type="Proteomes" id="UP000501891">
    <property type="component" value="Chromosome"/>
</dbReference>
<protein>
    <recommendedName>
        <fullName evidence="3">DUF429 domain-containing protein</fullName>
    </recommendedName>
</protein>
<organism evidence="1 2">
    <name type="scientific">Aerophototrophica crusticola</name>
    <dbReference type="NCBI Taxonomy" id="1709002"/>
    <lineage>
        <taxon>Bacteria</taxon>
        <taxon>Pseudomonadati</taxon>
        <taxon>Pseudomonadota</taxon>
        <taxon>Alphaproteobacteria</taxon>
        <taxon>Rhodospirillales</taxon>
        <taxon>Rhodospirillaceae</taxon>
        <taxon>Aerophototrophica</taxon>
    </lineage>
</organism>
<dbReference type="AlphaFoldDB" id="A0A858R711"/>
<keyword evidence="2" id="KW-1185">Reference proteome</keyword>